<keyword evidence="2" id="KW-0238">DNA-binding</keyword>
<comment type="caution">
    <text evidence="2">The sequence shown here is derived from an EMBL/GenBank/DDBJ whole genome shotgun (WGS) entry which is preliminary data.</text>
</comment>
<protein>
    <submittedName>
        <fullName evidence="2">Arc family DNA-binding protein</fullName>
    </submittedName>
</protein>
<keyword evidence="3" id="KW-1185">Reference proteome</keyword>
<evidence type="ECO:0000259" key="1">
    <source>
        <dbReference type="Pfam" id="PF03869"/>
    </source>
</evidence>
<dbReference type="InterPro" id="IPR005569">
    <property type="entry name" value="Arc_DNA-bd_dom"/>
</dbReference>
<proteinExistence type="predicted"/>
<organism evidence="2 3">
    <name type="scientific">Halomonas gemina</name>
    <dbReference type="NCBI Taxonomy" id="2945105"/>
    <lineage>
        <taxon>Bacteria</taxon>
        <taxon>Pseudomonadati</taxon>
        <taxon>Pseudomonadota</taxon>
        <taxon>Gammaproteobacteria</taxon>
        <taxon>Oceanospirillales</taxon>
        <taxon>Halomonadaceae</taxon>
        <taxon>Halomonas</taxon>
    </lineage>
</organism>
<evidence type="ECO:0000313" key="2">
    <source>
        <dbReference type="EMBL" id="MCL7941233.1"/>
    </source>
</evidence>
<sequence>MSDRHQTTPYPLRMPEELKAQLKEAAAGNHRSMNAEIVARLQESFGGGLEIDKMGEYPLIEAWEHLERLRSEFDRAMGEYKKLLTREQQDS</sequence>
<dbReference type="SUPFAM" id="SSF47598">
    <property type="entry name" value="Ribbon-helix-helix"/>
    <property type="match status" value="1"/>
</dbReference>
<dbReference type="RefSeq" id="WP_250061838.1">
    <property type="nucleotide sequence ID" value="NZ_JAMJPK010000005.1"/>
</dbReference>
<evidence type="ECO:0000313" key="3">
    <source>
        <dbReference type="Proteomes" id="UP001165369"/>
    </source>
</evidence>
<dbReference type="Pfam" id="PF03869">
    <property type="entry name" value="Arc"/>
    <property type="match status" value="1"/>
</dbReference>
<feature type="domain" description="Arc-like DNA binding" evidence="1">
    <location>
        <begin position="11"/>
        <end position="45"/>
    </location>
</feature>
<dbReference type="InterPro" id="IPR013321">
    <property type="entry name" value="Arc_rbn_hlx_hlx"/>
</dbReference>
<dbReference type="InterPro" id="IPR010985">
    <property type="entry name" value="Ribbon_hlx_hlx"/>
</dbReference>
<reference evidence="2" key="1">
    <citation type="submission" date="2022-05" db="EMBL/GenBank/DDBJ databases">
        <title>Halomonas geminus sp. nov. and Halomonas llamarensis sp. nov. isolated from high-altitude salars of the Atacama Desert.</title>
        <authorList>
            <person name="Hintersatz C."/>
            <person name="Rojas L.A."/>
            <person name="Wei T.-S."/>
            <person name="Kutschke S."/>
            <person name="Lehmann F."/>
            <person name="Jain R."/>
            <person name="Pollmann K."/>
        </authorList>
    </citation>
    <scope>NUCLEOTIDE SEQUENCE</scope>
    <source>
        <strain evidence="2">ATCH28</strain>
    </source>
</reference>
<dbReference type="Proteomes" id="UP001165369">
    <property type="component" value="Unassembled WGS sequence"/>
</dbReference>
<gene>
    <name evidence="2" type="ORF">M8009_13145</name>
</gene>
<dbReference type="GO" id="GO:0003677">
    <property type="term" value="F:DNA binding"/>
    <property type="evidence" value="ECO:0007669"/>
    <property type="project" value="UniProtKB-KW"/>
</dbReference>
<dbReference type="Gene3D" id="1.10.1220.10">
    <property type="entry name" value="Met repressor-like"/>
    <property type="match status" value="1"/>
</dbReference>
<dbReference type="EMBL" id="JAMJPK010000005">
    <property type="protein sequence ID" value="MCL7941233.1"/>
    <property type="molecule type" value="Genomic_DNA"/>
</dbReference>
<name>A0ABT0T2S7_9GAMM</name>
<accession>A0ABT0T2S7</accession>